<feature type="binding site" description="axial binding residue" evidence="8">
    <location>
        <position position="794"/>
    </location>
    <ligand>
        <name>heme</name>
        <dbReference type="ChEBI" id="CHEBI:30413"/>
    </ligand>
    <ligandPart>
        <name>Fe</name>
        <dbReference type="ChEBI" id="CHEBI:18248"/>
    </ligandPart>
</feature>
<protein>
    <recommendedName>
        <fullName evidence="10">N-acetyltransferase domain-containing protein</fullName>
    </recommendedName>
</protein>
<dbReference type="PRINTS" id="PR00465">
    <property type="entry name" value="EP450IV"/>
</dbReference>
<dbReference type="SUPFAM" id="SSF48264">
    <property type="entry name" value="Cytochrome P450"/>
    <property type="match status" value="1"/>
</dbReference>
<comment type="similarity">
    <text evidence="2">Belongs to the cytochrome P450 family.</text>
</comment>
<evidence type="ECO:0000256" key="5">
    <source>
        <dbReference type="ARBA" id="ARBA00023004"/>
    </source>
</evidence>
<dbReference type="GO" id="GO:0004596">
    <property type="term" value="F:protein-N-terminal amino-acid acetyltransferase activity"/>
    <property type="evidence" value="ECO:0007669"/>
    <property type="project" value="InterPro"/>
</dbReference>
<gene>
    <name evidence="11" type="ORF">RDB_LOCUS82993</name>
</gene>
<dbReference type="InterPro" id="IPR000182">
    <property type="entry name" value="GNAT_dom"/>
</dbReference>
<dbReference type="Pfam" id="PF00067">
    <property type="entry name" value="p450"/>
    <property type="match status" value="1"/>
</dbReference>
<evidence type="ECO:0000256" key="1">
    <source>
        <dbReference type="ARBA" id="ARBA00001971"/>
    </source>
</evidence>
<evidence type="ECO:0000256" key="3">
    <source>
        <dbReference type="ARBA" id="ARBA00022679"/>
    </source>
</evidence>
<feature type="transmembrane region" description="Helical" evidence="9">
    <location>
        <begin position="94"/>
        <end position="114"/>
    </location>
</feature>
<evidence type="ECO:0000256" key="9">
    <source>
        <dbReference type="SAM" id="Phobius"/>
    </source>
</evidence>
<dbReference type="GO" id="GO:0031417">
    <property type="term" value="C:NatC complex"/>
    <property type="evidence" value="ECO:0007669"/>
    <property type="project" value="TreeGrafter"/>
</dbReference>
<evidence type="ECO:0000256" key="4">
    <source>
        <dbReference type="ARBA" id="ARBA00022723"/>
    </source>
</evidence>
<keyword evidence="3" id="KW-0808">Transferase</keyword>
<dbReference type="Pfam" id="PF00583">
    <property type="entry name" value="Acetyltransf_1"/>
    <property type="match status" value="1"/>
</dbReference>
<dbReference type="AlphaFoldDB" id="A0A8H3CLW9"/>
<keyword evidence="5 8" id="KW-0408">Iron</keyword>
<evidence type="ECO:0000256" key="6">
    <source>
        <dbReference type="ARBA" id="ARBA00023315"/>
    </source>
</evidence>
<feature type="transmembrane region" description="Helical" evidence="9">
    <location>
        <begin position="5"/>
        <end position="25"/>
    </location>
</feature>
<name>A0A8H3CLW9_9AGAM</name>
<accession>A0A8H3CLW9</accession>
<dbReference type="EMBL" id="CAJMWZ010004409">
    <property type="protein sequence ID" value="CAE6489449.1"/>
    <property type="molecule type" value="Genomic_DNA"/>
</dbReference>
<organism evidence="11 12">
    <name type="scientific">Rhizoctonia solani</name>
    <dbReference type="NCBI Taxonomy" id="456999"/>
    <lineage>
        <taxon>Eukaryota</taxon>
        <taxon>Fungi</taxon>
        <taxon>Dikarya</taxon>
        <taxon>Basidiomycota</taxon>
        <taxon>Agaricomycotina</taxon>
        <taxon>Agaricomycetes</taxon>
        <taxon>Cantharellales</taxon>
        <taxon>Ceratobasidiaceae</taxon>
        <taxon>Rhizoctonia</taxon>
    </lineage>
</organism>
<dbReference type="GO" id="GO:0004497">
    <property type="term" value="F:monooxygenase activity"/>
    <property type="evidence" value="ECO:0007669"/>
    <property type="project" value="InterPro"/>
</dbReference>
<feature type="domain" description="N-acetyltransferase" evidence="10">
    <location>
        <begin position="252"/>
        <end position="403"/>
    </location>
</feature>
<dbReference type="PANTHER" id="PTHR45896:SF1">
    <property type="entry name" value="N-ALPHA-ACETYLTRANSFERASE 30"/>
    <property type="match status" value="1"/>
</dbReference>
<dbReference type="PROSITE" id="PS51186">
    <property type="entry name" value="GNAT"/>
    <property type="match status" value="1"/>
</dbReference>
<evidence type="ECO:0000256" key="7">
    <source>
        <dbReference type="ARBA" id="ARBA00024025"/>
    </source>
</evidence>
<keyword evidence="9" id="KW-0472">Membrane</keyword>
<dbReference type="InterPro" id="IPR016181">
    <property type="entry name" value="Acyl_CoA_acyltransferase"/>
</dbReference>
<dbReference type="PRINTS" id="PR00385">
    <property type="entry name" value="P450"/>
</dbReference>
<dbReference type="Gene3D" id="3.40.630.30">
    <property type="match status" value="1"/>
</dbReference>
<dbReference type="GO" id="GO:0020037">
    <property type="term" value="F:heme binding"/>
    <property type="evidence" value="ECO:0007669"/>
    <property type="project" value="InterPro"/>
</dbReference>
<feature type="transmembrane region" description="Helical" evidence="9">
    <location>
        <begin position="62"/>
        <end position="82"/>
    </location>
</feature>
<comment type="similarity">
    <text evidence="7">Belongs to the acetyltransferase family. MAK3 subfamily.</text>
</comment>
<keyword evidence="6" id="KW-0012">Acyltransferase</keyword>
<proteinExistence type="inferred from homology"/>
<evidence type="ECO:0000313" key="12">
    <source>
        <dbReference type="Proteomes" id="UP000663850"/>
    </source>
</evidence>
<dbReference type="GO" id="GO:0016705">
    <property type="term" value="F:oxidoreductase activity, acting on paired donors, with incorporation or reduction of molecular oxygen"/>
    <property type="evidence" value="ECO:0007669"/>
    <property type="project" value="InterPro"/>
</dbReference>
<dbReference type="Proteomes" id="UP000663850">
    <property type="component" value="Unassembled WGS sequence"/>
</dbReference>
<dbReference type="GO" id="GO:0005506">
    <property type="term" value="F:iron ion binding"/>
    <property type="evidence" value="ECO:0007669"/>
    <property type="project" value="InterPro"/>
</dbReference>
<dbReference type="InterPro" id="IPR036396">
    <property type="entry name" value="Cyt_P450_sf"/>
</dbReference>
<keyword evidence="8" id="KW-0349">Heme</keyword>
<dbReference type="InterPro" id="IPR044542">
    <property type="entry name" value="NAA30-like"/>
</dbReference>
<dbReference type="PANTHER" id="PTHR45896">
    <property type="entry name" value="N-ALPHA-ACETYLTRANSFERASE 30"/>
    <property type="match status" value="1"/>
</dbReference>
<sequence length="795" mass="90034">MIKSFVVRTAGTVVGGLIGTTIWYISSGSGPGNPYGLAATFGVCIIPLVFFRLFWYEQIASTIITSVTIIMMVGFSWVNTHLPSTNVIYGYEILWRRTLLVLVGFAASFIVMVIPPQSARKAVRLGNAASVLEVSQFYGILISSWLKVEEDSSEGASDTPVTDSKIASRPHNRWTPAFRTKCMTLWTILYAQKRRLRNIGWEGFERLFRLCRGDYPQRESFLLDPSHKSLERCAVKHKPTSTSSTMDTFNGINYRSYAGEADLPAIMALVQDGLSEPYVIYTYRYFLSSWPHLAFMAYDPESGEPVGAIVCKQDSHRGKAERGYIAMLVVGSAWRKRGIARHLVELSIDEMTAKGADEVALETEFDNTPALALYSALGFVREKRLFRFYMNGKDAFRLIKPLRRVKQPISNVLEYGNEICDVEWRETGGRTQITTKGALTPVFTTLHTKSMVRTYNLASSHKRDLIHAYRLQEWKVWPKNKLADTIVSTMNGVDTKEINILEWCKIATLEIIGQAGFGYAFGAIGGSQSPYIDAMRDHMPIVAPLFGFKRYINWILRLIPREVVIQLVKWAPSSYIQRLRKMVDIQTKYSKYILEHRKAVVSNSADGEFDDILSTLICSNASANEEERLPDDQLRGQINTFVFAGFETTSASLARILHLLAEYPHIQNQLRAELLNTNLDSQDLDKFPYLNAVVREALRLHPPVPTIQRYAIKEWVLPLRYPTKDNKQEIHIKKGTRVLLSLNRANRCKETWGEDAEEFRPERWLASLPQSVAEAKLPGIYSSTMTFSAGPRSCM</sequence>
<evidence type="ECO:0000259" key="10">
    <source>
        <dbReference type="PROSITE" id="PS51186"/>
    </source>
</evidence>
<dbReference type="CDD" id="cd04301">
    <property type="entry name" value="NAT_SF"/>
    <property type="match status" value="1"/>
</dbReference>
<comment type="caution">
    <text evidence="11">The sequence shown here is derived from an EMBL/GenBank/DDBJ whole genome shotgun (WGS) entry which is preliminary data.</text>
</comment>
<keyword evidence="9" id="KW-1133">Transmembrane helix</keyword>
<dbReference type="InterPro" id="IPR002403">
    <property type="entry name" value="Cyt_P450_E_grp-IV"/>
</dbReference>
<feature type="transmembrane region" description="Helical" evidence="9">
    <location>
        <begin position="37"/>
        <end position="55"/>
    </location>
</feature>
<dbReference type="SUPFAM" id="SSF55729">
    <property type="entry name" value="Acyl-CoA N-acyltransferases (Nat)"/>
    <property type="match status" value="1"/>
</dbReference>
<reference evidence="11" key="1">
    <citation type="submission" date="2021-01" db="EMBL/GenBank/DDBJ databases">
        <authorList>
            <person name="Kaushik A."/>
        </authorList>
    </citation>
    <scope>NUCLEOTIDE SEQUENCE</scope>
    <source>
        <strain evidence="11">Type strain: AG8-Rh-89/</strain>
    </source>
</reference>
<keyword evidence="9" id="KW-0812">Transmembrane</keyword>
<evidence type="ECO:0000256" key="8">
    <source>
        <dbReference type="PIRSR" id="PIRSR602403-1"/>
    </source>
</evidence>
<dbReference type="Gene3D" id="1.10.630.10">
    <property type="entry name" value="Cytochrome P450"/>
    <property type="match status" value="1"/>
</dbReference>
<comment type="cofactor">
    <cofactor evidence="1 8">
        <name>heme</name>
        <dbReference type="ChEBI" id="CHEBI:30413"/>
    </cofactor>
</comment>
<evidence type="ECO:0000313" key="11">
    <source>
        <dbReference type="EMBL" id="CAE6489449.1"/>
    </source>
</evidence>
<evidence type="ECO:0000256" key="2">
    <source>
        <dbReference type="ARBA" id="ARBA00010617"/>
    </source>
</evidence>
<dbReference type="InterPro" id="IPR001128">
    <property type="entry name" value="Cyt_P450"/>
</dbReference>
<keyword evidence="4 8" id="KW-0479">Metal-binding</keyword>